<reference evidence="8" key="1">
    <citation type="journal article" date="2019" name="Int. J. Syst. Evol. Microbiol.">
        <title>The Global Catalogue of Microorganisms (GCM) 10K type strain sequencing project: providing services to taxonomists for standard genome sequencing and annotation.</title>
        <authorList>
            <consortium name="The Broad Institute Genomics Platform"/>
            <consortium name="The Broad Institute Genome Sequencing Center for Infectious Disease"/>
            <person name="Wu L."/>
            <person name="Ma J."/>
        </authorList>
    </citation>
    <scope>NUCLEOTIDE SEQUENCE [LARGE SCALE GENOMIC DNA]</scope>
    <source>
        <strain evidence="8">JCM 15089</strain>
    </source>
</reference>
<evidence type="ECO:0000256" key="4">
    <source>
        <dbReference type="ARBA" id="ARBA00022946"/>
    </source>
</evidence>
<dbReference type="InterPro" id="IPR038532">
    <property type="entry name" value="NDUFS4-like_sf"/>
</dbReference>
<comment type="caution">
    <text evidence="7">The sequence shown here is derived from an EMBL/GenBank/DDBJ whole genome shotgun (WGS) entry which is preliminary data.</text>
</comment>
<dbReference type="InterPro" id="IPR006885">
    <property type="entry name" value="NADH_UbQ_FeS_4_mit-like"/>
</dbReference>
<organism evidence="7 8">
    <name type="scientific">Rhizomicrobium electricum</name>
    <dbReference type="NCBI Taxonomy" id="480070"/>
    <lineage>
        <taxon>Bacteria</taxon>
        <taxon>Pseudomonadati</taxon>
        <taxon>Pseudomonadota</taxon>
        <taxon>Alphaproteobacteria</taxon>
        <taxon>Micropepsales</taxon>
        <taxon>Micropepsaceae</taxon>
        <taxon>Rhizomicrobium</taxon>
    </lineage>
</organism>
<name>A0ABP3PZR1_9PROT</name>
<evidence type="ECO:0000313" key="7">
    <source>
        <dbReference type="EMBL" id="GAA0579333.1"/>
    </source>
</evidence>
<evidence type="ECO:0000256" key="5">
    <source>
        <dbReference type="ARBA" id="ARBA00022982"/>
    </source>
</evidence>
<evidence type="ECO:0000256" key="2">
    <source>
        <dbReference type="ARBA" id="ARBA00022448"/>
    </source>
</evidence>
<comment type="subcellular location">
    <subcellularLocation>
        <location evidence="1">Membrane</location>
    </subcellularLocation>
</comment>
<keyword evidence="5" id="KW-0249">Electron transport</keyword>
<keyword evidence="4" id="KW-0809">Transit peptide</keyword>
<dbReference type="Gene3D" id="3.30.160.190">
    <property type="entry name" value="atu1810 like domain"/>
    <property type="match status" value="1"/>
</dbReference>
<keyword evidence="3" id="KW-0679">Respiratory chain</keyword>
<dbReference type="PANTHER" id="PTHR12219">
    <property type="entry name" value="NADH-UBIQUINONE OXIDOREDUCTASE"/>
    <property type="match status" value="1"/>
</dbReference>
<keyword evidence="2" id="KW-0813">Transport</keyword>
<keyword evidence="8" id="KW-1185">Reference proteome</keyword>
<dbReference type="Pfam" id="PF04800">
    <property type="entry name" value="NDUS4"/>
    <property type="match status" value="1"/>
</dbReference>
<dbReference type="PANTHER" id="PTHR12219:SF8">
    <property type="entry name" value="NADH DEHYDROGENASE [UBIQUINONE] IRON-SULFUR PROTEIN 4, MITOCHONDRIAL"/>
    <property type="match status" value="1"/>
</dbReference>
<evidence type="ECO:0000313" key="8">
    <source>
        <dbReference type="Proteomes" id="UP001499951"/>
    </source>
</evidence>
<dbReference type="EMBL" id="BAAADD010000008">
    <property type="protein sequence ID" value="GAA0579333.1"/>
    <property type="molecule type" value="Genomic_DNA"/>
</dbReference>
<gene>
    <name evidence="7" type="ORF">GCM10008942_30280</name>
</gene>
<evidence type="ECO:0000256" key="3">
    <source>
        <dbReference type="ARBA" id="ARBA00022660"/>
    </source>
</evidence>
<dbReference type="Proteomes" id="UP001499951">
    <property type="component" value="Unassembled WGS sequence"/>
</dbReference>
<protein>
    <submittedName>
        <fullName evidence="7">ETC complex I subunit</fullName>
    </submittedName>
</protein>
<evidence type="ECO:0000256" key="1">
    <source>
        <dbReference type="ARBA" id="ARBA00004370"/>
    </source>
</evidence>
<keyword evidence="6" id="KW-0472">Membrane</keyword>
<proteinExistence type="predicted"/>
<evidence type="ECO:0000256" key="6">
    <source>
        <dbReference type="ARBA" id="ARBA00023136"/>
    </source>
</evidence>
<accession>A0ABP3PZR1</accession>
<sequence>MIWIDQEAFVRARIYQPTRNAMQSGKARTKAWVLEFEPASPRRIDPLMGWTSSSDMLSQVQLEFDTREEATAYAVKHNIPYDLFEPLRPTPRPKAYADNFRYDRKVPWSH</sequence>